<dbReference type="GO" id="GO:0009306">
    <property type="term" value="P:protein secretion"/>
    <property type="evidence" value="ECO:0007669"/>
    <property type="project" value="InterPro"/>
</dbReference>
<keyword evidence="4 6" id="KW-0472">Membrane</keyword>
<feature type="transmembrane region" description="Helical" evidence="6">
    <location>
        <begin position="12"/>
        <end position="32"/>
    </location>
</feature>
<keyword evidence="9" id="KW-1185">Reference proteome</keyword>
<feature type="region of interest" description="Disordered" evidence="5">
    <location>
        <begin position="1649"/>
        <end position="1669"/>
    </location>
</feature>
<name>A0A1M5HN83_9FLAO</name>
<keyword evidence="3 6" id="KW-1133">Transmembrane helix</keyword>
<protein>
    <recommendedName>
        <fullName evidence="7">Translocation and assembly module TamB C-terminal domain-containing protein</fullName>
    </recommendedName>
</protein>
<dbReference type="PANTHER" id="PTHR36985">
    <property type="entry name" value="TRANSLOCATION AND ASSEMBLY MODULE SUBUNIT TAMB"/>
    <property type="match status" value="1"/>
</dbReference>
<evidence type="ECO:0000256" key="4">
    <source>
        <dbReference type="ARBA" id="ARBA00023136"/>
    </source>
</evidence>
<dbReference type="Pfam" id="PF05359">
    <property type="entry name" value="DUF748"/>
    <property type="match status" value="1"/>
</dbReference>
<dbReference type="GO" id="GO:0005886">
    <property type="term" value="C:plasma membrane"/>
    <property type="evidence" value="ECO:0007669"/>
    <property type="project" value="InterPro"/>
</dbReference>
<dbReference type="STRING" id="271157.SAMN05444396_105209"/>
<accession>A0A1M5HN83</accession>
<dbReference type="InterPro" id="IPR007452">
    <property type="entry name" value="TamB_C"/>
</dbReference>
<evidence type="ECO:0000256" key="2">
    <source>
        <dbReference type="ARBA" id="ARBA00022692"/>
    </source>
</evidence>
<proteinExistence type="predicted"/>
<evidence type="ECO:0000256" key="3">
    <source>
        <dbReference type="ARBA" id="ARBA00022989"/>
    </source>
</evidence>
<keyword evidence="2 6" id="KW-0812">Transmembrane</keyword>
<dbReference type="RefSeq" id="WP_072991166.1">
    <property type="nucleotide sequence ID" value="NZ_FQWE01000005.1"/>
</dbReference>
<evidence type="ECO:0000256" key="6">
    <source>
        <dbReference type="SAM" id="Phobius"/>
    </source>
</evidence>
<feature type="domain" description="Translocation and assembly module TamB C-terminal" evidence="7">
    <location>
        <begin position="1173"/>
        <end position="1617"/>
    </location>
</feature>
<evidence type="ECO:0000313" key="9">
    <source>
        <dbReference type="Proteomes" id="UP000184036"/>
    </source>
</evidence>
<gene>
    <name evidence="8" type="ORF">SAMN05444396_105209</name>
</gene>
<sequence>MKKYFKKGAKIILWVIASIVMLFLIGVVAIQIPTVQSYAKMKAVNFIQEKIKTKVSIDRIEIGFPKKIILEGIYFQDQTKDTLIAGEKLAVDISLFQLVNNKVNINSAHLEGITVNINRNSNYKFNFDYIIDAFASSEKSKNNSTPIKFSVNEIELDRIHFNFDDATTKNRIIANLNHFQTTIKTFDLDKMNFEVPKTKINGLKLNVKQGITPSPIPNKVSTNQSEFNLKLKLDEIDLSKIDLTYKNEQSKLSTAFYLKKLIAKIDKMDLNNQFAIVESIKLTGLEGNLSLDKALKIISKTKTVSTEPNRWQVKVNNATVNRVNFKYDNNNVAESEKGVDYNHLDIKKLNLELESFNYNPENISGLAKSLTVKDKSGLNIQKLTTEFFYGSKNAFFKKLYLKTPQTELQDEIKIGYPSIASLAKNPEELSLNANFKNSKLGVADILLFAPTLSNINPFSSNPNAILLVNGKITGKVKNMIFPSIAISGVGETKLMASGRITGLPDINKTIFDLDIKDLQSTAKDFNSFLPKGTVPKSIQLPAKFAVKGIFKGTITDFYTNMNLTSSFGNAKMIAKFDQSRKNFEKYDVETELKNFNLGKLIKNDSVGNVTLKAHIKGTGFNPKTAVATINGTLMKAYFNNYTYKNLSLKGAIKSGNFNAIAAAKDPNLAFTLVSSGNFKDKYPTAKLKLNIDIADLEKLNLHAGPLKIRGIVDADIQSANLDYLNGSVIAHSINVTNAKDQFAIDSISVFAKSTAKRNSLVIKSPFLAAEIIGKYQLSKVGAALTNSIATYYDSNPNEKKKTLQPQQFNFTIAIKDDPILFKVVPNLKSLETITLNGKYNSVNDTIVINGAIPKLIYGENTIANAILKIDTQDKALLYDLIIDDVQNNLLKLPFTSVSGAVANNIVDYKIILKDSKEVERYIIGGTLTSLDGNNDVNIDIDNLLLNYEFWKIDPENVISFGKKGIFIDQFDLSKAGSSISIQSETKSKNAPISVDFKNFNISTITSFVEKNDLQLSGEINGNASIKDLTATPLFTSDLNIENFTFKKDTVGNINIQVKNNIANDYNAQIKITGLGNQVNLDGIYRTTQSSFNMNLDIEQLNLKSIQGFTLDNLKESTGFLNGNFKITGNINEPVVIGELQFNDIGFKATQLNATFKSINDNIKFTGEAILFNNFTIKDENDNELAINGKINSPNFRNFGFDLNVDADNFKAVNSKAKDNDLYYGELYLDNHLKITGNLDNPVVEGNIKINKDTKFTIVLPQSDPSIADREGIIEFIDQDNPKIEQKVTLNEMSSDSDIKGINAAVTIEIDKDAELSMVIDKANGDFLKLKGEADLSGGIDPSGKTSLTGRYELSEGSYEMNFNAIKRKFDIKEGSYILWTGEPTMADINITAIYKTEAAPIDLVSDQLGAVTSAVRNTYKQKIPFETNLKMTGELMKPNISFDIILPDGNNSVSNEIINSTQAKLTQLRQQTDEMNKQVFALLLLNRFIGENPFASENEGTNISSIARESASKILSEQLNNLAGDLIEGVELNFDLATSDDYTTGKRESKTDLNVGISKKLLNDRLKVTVGSSFGIEGPQQANQNANNIAGDVSLDYQLSKDGRYKVRVYRVNKYQVALQGEVVETGIAFIITLDYNKFKELFTKIQSKKANSKANSKAKKGSKTKSNE</sequence>
<comment type="subcellular location">
    <subcellularLocation>
        <location evidence="1">Membrane</location>
        <topology evidence="1">Single-pass membrane protein</topology>
    </subcellularLocation>
</comment>
<evidence type="ECO:0000259" key="7">
    <source>
        <dbReference type="Pfam" id="PF04357"/>
    </source>
</evidence>
<dbReference type="EMBL" id="FQWE01000005">
    <property type="protein sequence ID" value="SHG17423.1"/>
    <property type="molecule type" value="Genomic_DNA"/>
</dbReference>
<reference evidence="9" key="1">
    <citation type="submission" date="2016-11" db="EMBL/GenBank/DDBJ databases">
        <authorList>
            <person name="Varghese N."/>
            <person name="Submissions S."/>
        </authorList>
    </citation>
    <scope>NUCLEOTIDE SEQUENCE [LARGE SCALE GENOMIC DNA]</scope>
    <source>
        <strain evidence="9">DSM 19741</strain>
    </source>
</reference>
<dbReference type="Proteomes" id="UP000184036">
    <property type="component" value="Unassembled WGS sequence"/>
</dbReference>
<organism evidence="8 9">
    <name type="scientific">Flavobacterium segetis</name>
    <dbReference type="NCBI Taxonomy" id="271157"/>
    <lineage>
        <taxon>Bacteria</taxon>
        <taxon>Pseudomonadati</taxon>
        <taxon>Bacteroidota</taxon>
        <taxon>Flavobacteriia</taxon>
        <taxon>Flavobacteriales</taxon>
        <taxon>Flavobacteriaceae</taxon>
        <taxon>Flavobacterium</taxon>
    </lineage>
</organism>
<dbReference type="Pfam" id="PF04357">
    <property type="entry name" value="TamB"/>
    <property type="match status" value="1"/>
</dbReference>
<dbReference type="PANTHER" id="PTHR36985:SF1">
    <property type="entry name" value="TRANSLOCATION AND ASSEMBLY MODULE SUBUNIT TAMB"/>
    <property type="match status" value="1"/>
</dbReference>
<evidence type="ECO:0000256" key="1">
    <source>
        <dbReference type="ARBA" id="ARBA00004167"/>
    </source>
</evidence>
<dbReference type="InterPro" id="IPR008023">
    <property type="entry name" value="DUF748"/>
</dbReference>
<evidence type="ECO:0000256" key="5">
    <source>
        <dbReference type="SAM" id="MobiDB-lite"/>
    </source>
</evidence>
<evidence type="ECO:0000313" key="8">
    <source>
        <dbReference type="EMBL" id="SHG17423.1"/>
    </source>
</evidence>